<feature type="domain" description="Integrase catalytic" evidence="6">
    <location>
        <begin position="174"/>
        <end position="338"/>
    </location>
</feature>
<dbReference type="InterPro" id="IPR009057">
    <property type="entry name" value="Homeodomain-like_sf"/>
</dbReference>
<dbReference type="Gene3D" id="1.10.10.60">
    <property type="entry name" value="Homeodomain-like"/>
    <property type="match status" value="1"/>
</dbReference>
<dbReference type="GO" id="GO:0015074">
    <property type="term" value="P:DNA integration"/>
    <property type="evidence" value="ECO:0007669"/>
    <property type="project" value="InterPro"/>
</dbReference>
<gene>
    <name evidence="7" type="ORF">NT03LS_3523</name>
</gene>
<dbReference type="Proteomes" id="UP000004302">
    <property type="component" value="Chromosome"/>
</dbReference>
<proteinExistence type="inferred from homology"/>
<keyword evidence="3" id="KW-0815">Transposition</keyword>
<dbReference type="InterPro" id="IPR001584">
    <property type="entry name" value="Integrase_cat-core"/>
</dbReference>
<dbReference type="PANTHER" id="PTHR10948">
    <property type="entry name" value="TRANSPOSASE"/>
    <property type="match status" value="1"/>
</dbReference>
<dbReference type="Pfam" id="PF00665">
    <property type="entry name" value="rve"/>
    <property type="match status" value="1"/>
</dbReference>
<dbReference type="InterPro" id="IPR001598">
    <property type="entry name" value="Transposase_IS30_CS"/>
</dbReference>
<dbReference type="InterPro" id="IPR025246">
    <property type="entry name" value="IS30-like_HTH"/>
</dbReference>
<evidence type="ECO:0000313" key="7">
    <source>
        <dbReference type="EMBL" id="EFR98626.1"/>
    </source>
</evidence>
<evidence type="ECO:0000256" key="2">
    <source>
        <dbReference type="ARBA" id="ARBA00006363"/>
    </source>
</evidence>
<comment type="caution">
    <text evidence="7">The sequence shown here is derived from an EMBL/GenBank/DDBJ whole genome shotgun (WGS) entry which is preliminary data.</text>
</comment>
<dbReference type="GO" id="GO:0003677">
    <property type="term" value="F:DNA binding"/>
    <property type="evidence" value="ECO:0007669"/>
    <property type="project" value="UniProtKB-KW"/>
</dbReference>
<dbReference type="GO" id="GO:0005829">
    <property type="term" value="C:cytosol"/>
    <property type="evidence" value="ECO:0007669"/>
    <property type="project" value="TreeGrafter"/>
</dbReference>
<reference evidence="7" key="1">
    <citation type="journal article" date="2010" name="Microbiol. Resour. Announc.">
        <title>Comparative genomics of the bacterial genus Listeria: Genome evolution is characterized by limited gene acquisition and limited gene loss.</title>
        <authorList>
            <person name="den Bakker H.C."/>
            <person name="Cummings C.A."/>
            <person name="Ferreira V."/>
            <person name="Vatta P."/>
            <person name="Orsi R.H."/>
            <person name="Degoricija L."/>
            <person name="Barker M."/>
            <person name="Petrauskene O."/>
            <person name="Furtado M.R."/>
            <person name="Wiedmann M."/>
        </authorList>
    </citation>
    <scope>NUCLEOTIDE SEQUENCE [LARGE SCALE GENOMIC DNA]</scope>
    <source>
        <strain evidence="7">FSL N1-067</strain>
    </source>
</reference>
<comment type="similarity">
    <text evidence="2">Belongs to the transposase IS30 family.</text>
</comment>
<dbReference type="SUPFAM" id="SSF46689">
    <property type="entry name" value="Homeodomain-like"/>
    <property type="match status" value="1"/>
</dbReference>
<dbReference type="InterPro" id="IPR051917">
    <property type="entry name" value="Transposase-Integrase"/>
</dbReference>
<dbReference type="InterPro" id="IPR053392">
    <property type="entry name" value="Transposase_IS30-like"/>
</dbReference>
<name>E3ZUS2_LISSE</name>
<dbReference type="InterPro" id="IPR012337">
    <property type="entry name" value="RNaseH-like_sf"/>
</dbReference>
<dbReference type="EMBL" id="ADXJ01001432">
    <property type="protein sequence ID" value="EFR98626.1"/>
    <property type="molecule type" value="Genomic_DNA"/>
</dbReference>
<protein>
    <submittedName>
        <fullName evidence="7">Transposase for insertion sequence element</fullName>
    </submittedName>
</protein>
<dbReference type="PROSITE" id="PS01043">
    <property type="entry name" value="TRANSPOSASE_IS30"/>
    <property type="match status" value="1"/>
</dbReference>
<comment type="function">
    <text evidence="1">Required for the transposition of the insertion element.</text>
</comment>
<evidence type="ECO:0000256" key="3">
    <source>
        <dbReference type="ARBA" id="ARBA00022578"/>
    </source>
</evidence>
<evidence type="ECO:0000259" key="6">
    <source>
        <dbReference type="PROSITE" id="PS50994"/>
    </source>
</evidence>
<organism evidence="7">
    <name type="scientific">Listeria seeligeri FSL N1-067</name>
    <dbReference type="NCBI Taxonomy" id="702453"/>
    <lineage>
        <taxon>Bacteria</taxon>
        <taxon>Bacillati</taxon>
        <taxon>Bacillota</taxon>
        <taxon>Bacilli</taxon>
        <taxon>Bacillales</taxon>
        <taxon>Listeriaceae</taxon>
        <taxon>Listeria</taxon>
    </lineage>
</organism>
<dbReference type="NCBIfam" id="NF033563">
    <property type="entry name" value="transpos_IS30"/>
    <property type="match status" value="1"/>
</dbReference>
<dbReference type="SUPFAM" id="SSF53098">
    <property type="entry name" value="Ribonuclease H-like"/>
    <property type="match status" value="1"/>
</dbReference>
<accession>E3ZUS2</accession>
<dbReference type="PROSITE" id="PS50994">
    <property type="entry name" value="INTEGRASE"/>
    <property type="match status" value="1"/>
</dbReference>
<dbReference type="GO" id="GO:0006313">
    <property type="term" value="P:DNA transposition"/>
    <property type="evidence" value="ECO:0007669"/>
    <property type="project" value="InterPro"/>
</dbReference>
<dbReference type="InterPro" id="IPR036397">
    <property type="entry name" value="RNaseH_sf"/>
</dbReference>
<keyword evidence="4" id="KW-0238">DNA-binding</keyword>
<dbReference type="PANTHER" id="PTHR10948:SF23">
    <property type="entry name" value="TRANSPOSASE INSI FOR INSERTION SEQUENCE ELEMENT IS30A-RELATED"/>
    <property type="match status" value="1"/>
</dbReference>
<dbReference type="AlphaFoldDB" id="E3ZUS2"/>
<evidence type="ECO:0000256" key="5">
    <source>
        <dbReference type="ARBA" id="ARBA00023172"/>
    </source>
</evidence>
<keyword evidence="5" id="KW-0233">DNA recombination</keyword>
<dbReference type="GO" id="GO:0004803">
    <property type="term" value="F:transposase activity"/>
    <property type="evidence" value="ECO:0007669"/>
    <property type="project" value="InterPro"/>
</dbReference>
<dbReference type="HOGENOM" id="CLU_035706_0_2_9"/>
<dbReference type="Gene3D" id="3.30.420.10">
    <property type="entry name" value="Ribonuclease H-like superfamily/Ribonuclease H"/>
    <property type="match status" value="1"/>
</dbReference>
<sequence>MQHLNVNAKKPIATASCRMKLPHKHSDGGIAMSYTHLTTAERVKIETYLELGMSIRSIARRLGRQPSTVSREIRRNPDYVAERARKRYEKAKTNCGAKTKLDDTMRRTIVEKLRATWSPEQIVGRLYAGKIAFSTIYRWIYAGRIDVPLTVLRQKGKRQKPTETRGRINIGLPISQRPPEVRGRRTFGHWELDTVVSGRGKSKACVATFIERKSRFYLALPIADRTAASMEGATHAVHGAFPDGTFETATTDRGKEFSGHERIQASLGVPMYFADPYASWQRGSNENANGLLREFFPKGTDFAQVAHDELADALAKINGRPRKCLNWKTAHEVFTEEVLRLI</sequence>
<evidence type="ECO:0000256" key="1">
    <source>
        <dbReference type="ARBA" id="ARBA00002190"/>
    </source>
</evidence>
<evidence type="ECO:0000256" key="4">
    <source>
        <dbReference type="ARBA" id="ARBA00023125"/>
    </source>
</evidence>
<dbReference type="Pfam" id="PF13936">
    <property type="entry name" value="HTH_38"/>
    <property type="match status" value="1"/>
</dbReference>